<keyword evidence="2" id="KW-0472">Membrane</keyword>
<dbReference type="PANTHER" id="PTHR13520:SF0">
    <property type="entry name" value="RAD50-INTERACTING PROTEIN 1"/>
    <property type="match status" value="1"/>
</dbReference>
<feature type="region of interest" description="Disordered" evidence="1">
    <location>
        <begin position="817"/>
        <end position="848"/>
    </location>
</feature>
<dbReference type="Gene3D" id="1.10.287.110">
    <property type="entry name" value="DnaJ domain"/>
    <property type="match status" value="1"/>
</dbReference>
<organism evidence="4 5">
    <name type="scientific">Oikopleura dioica</name>
    <name type="common">Tunicate</name>
    <dbReference type="NCBI Taxonomy" id="34765"/>
    <lineage>
        <taxon>Eukaryota</taxon>
        <taxon>Metazoa</taxon>
        <taxon>Chordata</taxon>
        <taxon>Tunicata</taxon>
        <taxon>Appendicularia</taxon>
        <taxon>Copelata</taxon>
        <taxon>Oikopleuridae</taxon>
        <taxon>Oikopleura</taxon>
    </lineage>
</organism>
<feature type="domain" description="J" evidence="3">
    <location>
        <begin position="755"/>
        <end position="813"/>
    </location>
</feature>
<dbReference type="InterPro" id="IPR036869">
    <property type="entry name" value="J_dom_sf"/>
</dbReference>
<reference evidence="4 5" key="1">
    <citation type="submission" date="2021-04" db="EMBL/GenBank/DDBJ databases">
        <authorList>
            <person name="Bliznina A."/>
        </authorList>
    </citation>
    <scope>NUCLEOTIDE SEQUENCE [LARGE SCALE GENOMIC DNA]</scope>
</reference>
<proteinExistence type="predicted"/>
<dbReference type="PANTHER" id="PTHR13520">
    <property type="entry name" value="RAD50-INTERACTING PROTEIN 1 RINT-1"/>
    <property type="match status" value="1"/>
</dbReference>
<feature type="compositionally biased region" description="Polar residues" evidence="1">
    <location>
        <begin position="838"/>
        <end position="848"/>
    </location>
</feature>
<evidence type="ECO:0000313" key="5">
    <source>
        <dbReference type="Proteomes" id="UP001158576"/>
    </source>
</evidence>
<dbReference type="SMART" id="SM00271">
    <property type="entry name" value="DnaJ"/>
    <property type="match status" value="1"/>
</dbReference>
<dbReference type="Proteomes" id="UP001158576">
    <property type="component" value="Chromosome PAR"/>
</dbReference>
<dbReference type="InterPro" id="IPR001623">
    <property type="entry name" value="DnaJ_domain"/>
</dbReference>
<dbReference type="EMBL" id="OU015568">
    <property type="protein sequence ID" value="CAG5085496.1"/>
    <property type="molecule type" value="Genomic_DNA"/>
</dbReference>
<evidence type="ECO:0000256" key="2">
    <source>
        <dbReference type="SAM" id="Phobius"/>
    </source>
</evidence>
<name>A0ABN7RY43_OIKDI</name>
<accession>A0ABN7RY43</accession>
<dbReference type="Pfam" id="PF00226">
    <property type="entry name" value="DnaJ"/>
    <property type="match status" value="1"/>
</dbReference>
<gene>
    <name evidence="4" type="ORF">OKIOD_LOCUS2467</name>
</gene>
<dbReference type="CDD" id="cd06257">
    <property type="entry name" value="DnaJ"/>
    <property type="match status" value="1"/>
</dbReference>
<feature type="compositionally biased region" description="Basic and acidic residues" evidence="1">
    <location>
        <begin position="817"/>
        <end position="837"/>
    </location>
</feature>
<keyword evidence="2" id="KW-1133">Transmembrane helix</keyword>
<feature type="transmembrane region" description="Helical" evidence="2">
    <location>
        <begin position="69"/>
        <end position="90"/>
    </location>
</feature>
<dbReference type="InterPro" id="IPR007528">
    <property type="entry name" value="RINT1_Tip20"/>
</dbReference>
<keyword evidence="5" id="KW-1185">Reference proteome</keyword>
<protein>
    <submittedName>
        <fullName evidence="4">Oidioi.mRNA.OKI2018_I69.PAR.g10909.t2.cds</fullName>
    </submittedName>
</protein>
<dbReference type="Pfam" id="PF04437">
    <property type="entry name" value="RINT1_TIP1"/>
    <property type="match status" value="1"/>
</dbReference>
<keyword evidence="2" id="KW-0812">Transmembrane</keyword>
<evidence type="ECO:0000256" key="1">
    <source>
        <dbReference type="SAM" id="MobiDB-lite"/>
    </source>
</evidence>
<evidence type="ECO:0000259" key="3">
    <source>
        <dbReference type="SMART" id="SM00271"/>
    </source>
</evidence>
<sequence>MVLGINKPATMDIPPTYAELFPDRVTQEDIDLEQQNIEERLQTHAQRMAEFQVEESQSRASLLSLTRQSINTGFFLSLVVLCFVLFAIVWEEERSVQSRMQMEHIKETLPCCEYFGEQFMGLRSAVRVPAGKNTTISSVEEVIHYCDELELQMIYHSDISDSLSTCAVHLYGTENVKIGDSNSTQFEIEPAIWVRHNRTAAAMYDYIQHDYTNAKRKGYGLCRFEGSCESFYNYILFNELEQISSDIKDSSENFSKATEHYSKLRKLCSSISATEASGVKDYVDEYCRTWQRALTEPLEQAVAVELAKLGFPDKLKENKYTKADTKALKNQLCRLDDLNLPKHLASGQKAAIVALVAPLRKKFSIFFYSANSKLNDPAKPEYFLSIIYKWINEYQNFITTIAEEIFDEFSASIEFVAELLRIAARKVEDDFELELDDEVFSHIIDEIISNDAELQLFEPTIAEMHRPLAILEHDDIAARWVGLELVSSRKMLEEIISGEFPIKSEEVAMQFFDILQLTNRRCQCLSQKTRTKFYFQELEIIDEFRLGLIQLSDVGSISLDKVCAIVNTISCIRTSLIVWEEDRPYAQPLRDSPRFQEKYDQVIANVLAFETALTKQIVNNAYQDISDALYAYNAGKLAHIKELEQVSSSLLPSLSKIQIHLQLLETNLLPEKSRQTCEQLAIEVDKHLAKKLVSFETIVTSNPLVSSQIESDLLHNVFSLFSNSLHGSAEEKVKSFMNRIIRNGGLKISIRRYATDPFKILGVSRNMSKKQIHTEYLRKCMKCHPDIFPDDPVKAQEFQNLQAAYDKIMNWEEHQQFETKQKMEQERQEEREKRQERPSTNWFSNPTANEWDPDRLRFGDSIIENNIDKGYKQRAFGGVSQIRTDLGKDGFRGPERQYQNLDFNRRYGKEVIDDDVGLFGAAWRGVKNKFASKK</sequence>
<evidence type="ECO:0000313" key="4">
    <source>
        <dbReference type="EMBL" id="CAG5085496.1"/>
    </source>
</evidence>
<dbReference type="SUPFAM" id="SSF46565">
    <property type="entry name" value="Chaperone J-domain"/>
    <property type="match status" value="1"/>
</dbReference>